<keyword evidence="7" id="KW-0032">Aminotransferase</keyword>
<dbReference type="Gene3D" id="3.90.1150.10">
    <property type="entry name" value="Aspartate Aminotransferase, domain 1"/>
    <property type="match status" value="1"/>
</dbReference>
<dbReference type="InterPro" id="IPR027619">
    <property type="entry name" value="C-S_lyase_PatB-like"/>
</dbReference>
<evidence type="ECO:0000256" key="3">
    <source>
        <dbReference type="ARBA" id="ARBA00022898"/>
    </source>
</evidence>
<evidence type="ECO:0000256" key="1">
    <source>
        <dbReference type="ARBA" id="ARBA00001933"/>
    </source>
</evidence>
<evidence type="ECO:0000313" key="7">
    <source>
        <dbReference type="EMBL" id="PCJ03057.1"/>
    </source>
</evidence>
<proteinExistence type="inferred from homology"/>
<evidence type="ECO:0000256" key="2">
    <source>
        <dbReference type="ARBA" id="ARBA00012224"/>
    </source>
</evidence>
<dbReference type="Gene3D" id="3.40.640.10">
    <property type="entry name" value="Type I PLP-dependent aspartate aminotransferase-like (Major domain)"/>
    <property type="match status" value="1"/>
</dbReference>
<keyword evidence="3" id="KW-0663">Pyridoxal phosphate</keyword>
<protein>
    <recommendedName>
        <fullName evidence="2">cysteine-S-conjugate beta-lyase</fullName>
        <ecNumber evidence="2">4.4.1.13</ecNumber>
    </recommendedName>
</protein>
<dbReference type="SUPFAM" id="SSF53383">
    <property type="entry name" value="PLP-dependent transferases"/>
    <property type="match status" value="1"/>
</dbReference>
<dbReference type="EMBL" id="NVUS01000003">
    <property type="protein sequence ID" value="PCJ03057.1"/>
    <property type="molecule type" value="Genomic_DNA"/>
</dbReference>
<dbReference type="EC" id="4.4.1.13" evidence="2"/>
<name>A0A2A4Z7Q1_9PROT</name>
<reference key="1">
    <citation type="submission" date="2017-08" db="EMBL/GenBank/DDBJ databases">
        <title>A dynamic microbial community with high functional redundancy inhabits the cold, oxic subseafloor aquifer.</title>
        <authorList>
            <person name="Tully B.J."/>
            <person name="Wheat C.G."/>
            <person name="Glazer B.T."/>
            <person name="Huber J.A."/>
        </authorList>
    </citation>
    <scope>NUCLEOTIDE SEQUENCE [LARGE SCALE GENOMIC DNA]</scope>
</reference>
<gene>
    <name evidence="7" type="ORF">COB13_03725</name>
</gene>
<dbReference type="InterPro" id="IPR004839">
    <property type="entry name" value="Aminotransferase_I/II_large"/>
</dbReference>
<evidence type="ECO:0000256" key="5">
    <source>
        <dbReference type="ARBA" id="ARBA00037974"/>
    </source>
</evidence>
<dbReference type="AlphaFoldDB" id="A0A2A4Z7Q1"/>
<dbReference type="PANTHER" id="PTHR43525">
    <property type="entry name" value="PROTEIN MALY"/>
    <property type="match status" value="1"/>
</dbReference>
<dbReference type="GO" id="GO:0008483">
    <property type="term" value="F:transaminase activity"/>
    <property type="evidence" value="ECO:0007669"/>
    <property type="project" value="UniProtKB-KW"/>
</dbReference>
<sequence>MILPNPFDVNIDRRAVPALKTHKMVLGEDGANLFAAGVADMDFLAPPPVLAALQKRLDHGVFGYETVPDELMPALTNWLATRHGWKVDTKHILRSPNILNTLAIAASVFTKADEGVIIQPPVFFDFYDILKENNRNLLSNPLILKDGRYSMNFDGLEKIAADPKAKMIFLCNPHNPVGRVWTKDELTTLGDICARHGVLVVTDEIHGDITFTGHDYTPFASLGAAYADNAITCLSPAKSFNIAACCSAFTIISNDMHRKAFQKENSRLTVNKNNAFASAAMTAAYSEGADWLDEMLHYLAGNLALVRKHLSEIPYVDLIEPDGTFLLWLDFRKLGLSPTELTKFLRSKAGWAVTRGQSFGVEGEGFARLNIACPRQKLINALHQLSTATLQLSSQKK</sequence>
<comment type="caution">
    <text evidence="7">The sequence shown here is derived from an EMBL/GenBank/DDBJ whole genome shotgun (WGS) entry which is preliminary data.</text>
</comment>
<dbReference type="InterPro" id="IPR051798">
    <property type="entry name" value="Class-II_PLP-Dep_Aminotrans"/>
</dbReference>
<dbReference type="GO" id="GO:0030170">
    <property type="term" value="F:pyridoxal phosphate binding"/>
    <property type="evidence" value="ECO:0007669"/>
    <property type="project" value="InterPro"/>
</dbReference>
<accession>A0A2A4Z7Q1</accession>
<keyword evidence="4" id="KW-0456">Lyase</keyword>
<dbReference type="PANTHER" id="PTHR43525:SF1">
    <property type="entry name" value="PROTEIN MALY"/>
    <property type="match status" value="1"/>
</dbReference>
<dbReference type="CDD" id="cd00609">
    <property type="entry name" value="AAT_like"/>
    <property type="match status" value="1"/>
</dbReference>
<evidence type="ECO:0000259" key="6">
    <source>
        <dbReference type="Pfam" id="PF00155"/>
    </source>
</evidence>
<reference evidence="7" key="2">
    <citation type="journal article" date="2018" name="ISME J.">
        <title>A dynamic microbial community with high functional redundancy inhabits the cold, oxic subseafloor aquifer.</title>
        <authorList>
            <person name="Tully B.J."/>
            <person name="Wheat C.G."/>
            <person name="Glazer B.T."/>
            <person name="Huber J.A."/>
        </authorList>
    </citation>
    <scope>NUCLEOTIDE SEQUENCE</scope>
    <source>
        <strain evidence="7">NORP83</strain>
    </source>
</reference>
<comment type="cofactor">
    <cofactor evidence="1">
        <name>pyridoxal 5'-phosphate</name>
        <dbReference type="ChEBI" id="CHEBI:597326"/>
    </cofactor>
</comment>
<organism evidence="7">
    <name type="scientific">OCS116 cluster bacterium</name>
    <dbReference type="NCBI Taxonomy" id="2030921"/>
    <lineage>
        <taxon>Bacteria</taxon>
        <taxon>Pseudomonadati</taxon>
        <taxon>Pseudomonadota</taxon>
        <taxon>Alphaproteobacteria</taxon>
        <taxon>OCS116 cluster</taxon>
    </lineage>
</organism>
<dbReference type="InterPro" id="IPR015422">
    <property type="entry name" value="PyrdxlP-dep_Trfase_small"/>
</dbReference>
<feature type="domain" description="Aminotransferase class I/classII large" evidence="6">
    <location>
        <begin position="40"/>
        <end position="383"/>
    </location>
</feature>
<dbReference type="GO" id="GO:0047804">
    <property type="term" value="F:cysteine-S-conjugate beta-lyase activity"/>
    <property type="evidence" value="ECO:0007669"/>
    <property type="project" value="UniProtKB-EC"/>
</dbReference>
<evidence type="ECO:0000256" key="4">
    <source>
        <dbReference type="ARBA" id="ARBA00023239"/>
    </source>
</evidence>
<dbReference type="Pfam" id="PF00155">
    <property type="entry name" value="Aminotran_1_2"/>
    <property type="match status" value="1"/>
</dbReference>
<comment type="similarity">
    <text evidence="5">Belongs to the class-II pyridoxal-phosphate-dependent aminotransferase family. MalY/PatB cystathionine beta-lyase subfamily.</text>
</comment>
<dbReference type="InterPro" id="IPR015421">
    <property type="entry name" value="PyrdxlP-dep_Trfase_major"/>
</dbReference>
<dbReference type="InterPro" id="IPR015424">
    <property type="entry name" value="PyrdxlP-dep_Trfase"/>
</dbReference>
<keyword evidence="7" id="KW-0808">Transferase</keyword>
<dbReference type="NCBIfam" id="TIGR04350">
    <property type="entry name" value="C_S_lyase_PatB"/>
    <property type="match status" value="1"/>
</dbReference>